<evidence type="ECO:0000313" key="5">
    <source>
        <dbReference type="Ensembl" id="ENSCMIP00000000341.1"/>
    </source>
</evidence>
<dbReference type="GO" id="GO:0051015">
    <property type="term" value="F:actin filament binding"/>
    <property type="evidence" value="ECO:0007669"/>
    <property type="project" value="TreeGrafter"/>
</dbReference>
<accession>A0A4W3GAV6</accession>
<reference evidence="5" key="5">
    <citation type="submission" date="2025-09" db="UniProtKB">
        <authorList>
            <consortium name="Ensembl"/>
        </authorList>
    </citation>
    <scope>IDENTIFICATION</scope>
</reference>
<proteinExistence type="inferred from homology"/>
<keyword evidence="2 4" id="KW-0677">Repeat</keyword>
<evidence type="ECO:0000256" key="2">
    <source>
        <dbReference type="ARBA" id="ARBA00022737"/>
    </source>
</evidence>
<evidence type="ECO:0000256" key="3">
    <source>
        <dbReference type="PROSITE-ProRule" id="PRU00221"/>
    </source>
</evidence>
<evidence type="ECO:0000256" key="4">
    <source>
        <dbReference type="RuleBase" id="RU280818"/>
    </source>
</evidence>
<dbReference type="SUPFAM" id="SSF50978">
    <property type="entry name" value="WD40 repeat-like"/>
    <property type="match status" value="1"/>
</dbReference>
<dbReference type="PROSITE" id="PS50294">
    <property type="entry name" value="WD_REPEATS_REGION"/>
    <property type="match status" value="1"/>
</dbReference>
<name>A0A4W3GAV6_CALMI</name>
<dbReference type="Gene3D" id="2.130.10.10">
    <property type="entry name" value="YVTN repeat-like/Quinoprotein amine dehydrogenase"/>
    <property type="match status" value="1"/>
</dbReference>
<keyword evidence="6" id="KW-1185">Reference proteome</keyword>
<reference evidence="6" key="2">
    <citation type="journal article" date="2007" name="PLoS Biol.">
        <title>Survey sequencing and comparative analysis of the elephant shark (Callorhinchus milii) genome.</title>
        <authorList>
            <person name="Venkatesh B."/>
            <person name="Kirkness E.F."/>
            <person name="Loh Y.H."/>
            <person name="Halpern A.L."/>
            <person name="Lee A.P."/>
            <person name="Johnson J."/>
            <person name="Dandona N."/>
            <person name="Viswanathan L.D."/>
            <person name="Tay A."/>
            <person name="Venter J.C."/>
            <person name="Strausberg R.L."/>
            <person name="Brenner S."/>
        </authorList>
    </citation>
    <scope>NUCLEOTIDE SEQUENCE [LARGE SCALE GENOMIC DNA]</scope>
</reference>
<dbReference type="Ensembl" id="ENSCMIT00000000377.1">
    <property type="protein sequence ID" value="ENSCMIP00000000341.1"/>
    <property type="gene ID" value="ENSCMIG00000000269.1"/>
</dbReference>
<dbReference type="AlphaFoldDB" id="A0A4W3GAV6"/>
<dbReference type="PANTHER" id="PTHR10856">
    <property type="entry name" value="CORONIN"/>
    <property type="match status" value="1"/>
</dbReference>
<reference evidence="6" key="3">
    <citation type="journal article" date="2014" name="Nature">
        <title>Elephant shark genome provides unique insights into gnathostome evolution.</title>
        <authorList>
            <consortium name="International Elephant Shark Genome Sequencing Consortium"/>
            <person name="Venkatesh B."/>
            <person name="Lee A.P."/>
            <person name="Ravi V."/>
            <person name="Maurya A.K."/>
            <person name="Lian M.M."/>
            <person name="Swann J.B."/>
            <person name="Ohta Y."/>
            <person name="Flajnik M.F."/>
            <person name="Sutoh Y."/>
            <person name="Kasahara M."/>
            <person name="Hoon S."/>
            <person name="Gangu V."/>
            <person name="Roy S.W."/>
            <person name="Irimia M."/>
            <person name="Korzh V."/>
            <person name="Kondrychyn I."/>
            <person name="Lim Z.W."/>
            <person name="Tay B.H."/>
            <person name="Tohari S."/>
            <person name="Kong K.W."/>
            <person name="Ho S."/>
            <person name="Lorente-Galdos B."/>
            <person name="Quilez J."/>
            <person name="Marques-Bonet T."/>
            <person name="Raney B.J."/>
            <person name="Ingham P.W."/>
            <person name="Tay A."/>
            <person name="Hillier L.W."/>
            <person name="Minx P."/>
            <person name="Boehm T."/>
            <person name="Wilson R.K."/>
            <person name="Brenner S."/>
            <person name="Warren W.C."/>
        </authorList>
    </citation>
    <scope>NUCLEOTIDE SEQUENCE [LARGE SCALE GENOMIC DNA]</scope>
</reference>
<comment type="similarity">
    <text evidence="4">Belongs to the WD repeat coronin family.</text>
</comment>
<dbReference type="STRING" id="7868.ENSCMIP00000000341"/>
<dbReference type="PROSITE" id="PS50082">
    <property type="entry name" value="WD_REPEATS_2"/>
    <property type="match status" value="1"/>
</dbReference>
<dbReference type="InterPro" id="IPR001680">
    <property type="entry name" value="WD40_rpt"/>
</dbReference>
<dbReference type="PROSITE" id="PS00678">
    <property type="entry name" value="WD_REPEATS_1"/>
    <property type="match status" value="1"/>
</dbReference>
<dbReference type="InterPro" id="IPR015505">
    <property type="entry name" value="Coronin"/>
</dbReference>
<feature type="repeat" description="WD" evidence="3">
    <location>
        <begin position="28"/>
        <end position="70"/>
    </location>
</feature>
<dbReference type="Proteomes" id="UP000314986">
    <property type="component" value="Unassembled WGS sequence"/>
</dbReference>
<protein>
    <recommendedName>
        <fullName evidence="4">Coronin</fullName>
    </recommendedName>
</protein>
<dbReference type="SMART" id="SM00320">
    <property type="entry name" value="WD40"/>
    <property type="match status" value="1"/>
</dbReference>
<dbReference type="Pfam" id="PF00400">
    <property type="entry name" value="WD40"/>
    <property type="match status" value="1"/>
</dbReference>
<evidence type="ECO:0000313" key="6">
    <source>
        <dbReference type="Proteomes" id="UP000314986"/>
    </source>
</evidence>
<dbReference type="PANTHER" id="PTHR10856:SF18">
    <property type="entry name" value="CORONIN-1A"/>
    <property type="match status" value="1"/>
</dbReference>
<dbReference type="GeneTree" id="ENSGT00940000159031"/>
<sequence>PSVTFRPQIWEIPEGGLTRSLNEPLITLEGHSKRVGIISWHPTASNILLTAGCDNVIKIWDVCSGECRISLDSQHQD</sequence>
<reference evidence="5" key="4">
    <citation type="submission" date="2025-08" db="UniProtKB">
        <authorList>
            <consortium name="Ensembl"/>
        </authorList>
    </citation>
    <scope>IDENTIFICATION</scope>
</reference>
<evidence type="ECO:0000256" key="1">
    <source>
        <dbReference type="ARBA" id="ARBA00022574"/>
    </source>
</evidence>
<dbReference type="InterPro" id="IPR036322">
    <property type="entry name" value="WD40_repeat_dom_sf"/>
</dbReference>
<reference evidence="6" key="1">
    <citation type="journal article" date="2006" name="Science">
        <title>Ancient noncoding elements conserved in the human genome.</title>
        <authorList>
            <person name="Venkatesh B."/>
            <person name="Kirkness E.F."/>
            <person name="Loh Y.H."/>
            <person name="Halpern A.L."/>
            <person name="Lee A.P."/>
            <person name="Johnson J."/>
            <person name="Dandona N."/>
            <person name="Viswanathan L.D."/>
            <person name="Tay A."/>
            <person name="Venter J.C."/>
            <person name="Strausberg R.L."/>
            <person name="Brenner S."/>
        </authorList>
    </citation>
    <scope>NUCLEOTIDE SEQUENCE [LARGE SCALE GENOMIC DNA]</scope>
</reference>
<dbReference type="InterPro" id="IPR019775">
    <property type="entry name" value="WD40_repeat_CS"/>
</dbReference>
<dbReference type="InterPro" id="IPR015943">
    <property type="entry name" value="WD40/YVTN_repeat-like_dom_sf"/>
</dbReference>
<dbReference type="InParanoid" id="A0A4W3GAV6"/>
<dbReference type="GO" id="GO:0016477">
    <property type="term" value="P:cell migration"/>
    <property type="evidence" value="ECO:0007669"/>
    <property type="project" value="TreeGrafter"/>
</dbReference>
<organism evidence="5 6">
    <name type="scientific">Callorhinchus milii</name>
    <name type="common">Ghost shark</name>
    <dbReference type="NCBI Taxonomy" id="7868"/>
    <lineage>
        <taxon>Eukaryota</taxon>
        <taxon>Metazoa</taxon>
        <taxon>Chordata</taxon>
        <taxon>Craniata</taxon>
        <taxon>Vertebrata</taxon>
        <taxon>Chondrichthyes</taxon>
        <taxon>Holocephali</taxon>
        <taxon>Chimaeriformes</taxon>
        <taxon>Callorhinchidae</taxon>
        <taxon>Callorhinchus</taxon>
    </lineage>
</organism>
<keyword evidence="1 3" id="KW-0853">WD repeat</keyword>
<dbReference type="GO" id="GO:0007015">
    <property type="term" value="P:actin filament organization"/>
    <property type="evidence" value="ECO:0007669"/>
    <property type="project" value="TreeGrafter"/>
</dbReference>